<dbReference type="Proteomes" id="UP000636458">
    <property type="component" value="Unassembled WGS sequence"/>
</dbReference>
<name>A0A934SRJ9_9MICO</name>
<comment type="caution">
    <text evidence="1">The sequence shown here is derived from an EMBL/GenBank/DDBJ whole genome shotgun (WGS) entry which is preliminary data.</text>
</comment>
<evidence type="ECO:0000313" key="2">
    <source>
        <dbReference type="Proteomes" id="UP000636458"/>
    </source>
</evidence>
<evidence type="ECO:0000313" key="1">
    <source>
        <dbReference type="EMBL" id="MBK4347723.1"/>
    </source>
</evidence>
<proteinExistence type="predicted"/>
<dbReference type="AlphaFoldDB" id="A0A934SRJ9"/>
<dbReference type="RefSeq" id="WP_200556333.1">
    <property type="nucleotide sequence ID" value="NZ_JAEPES010000003.1"/>
</dbReference>
<dbReference type="EMBL" id="JAEPES010000003">
    <property type="protein sequence ID" value="MBK4347723.1"/>
    <property type="molecule type" value="Genomic_DNA"/>
</dbReference>
<sequence length="117" mass="12877">MSAATTSEQRLDAKTIGPVLDAAVVQVLERFGEDRGLSPLRWSVIDYPEGLVIEGRPEAAGPDVAETCAQWAAALTMVEYEWDSVDGERSWHLDIGAWHLELIAGHDTSVDPRELFD</sequence>
<gene>
    <name evidence="1" type="ORF">IV501_08770</name>
</gene>
<protein>
    <submittedName>
        <fullName evidence="1">Uncharacterized protein</fullName>
    </submittedName>
</protein>
<reference evidence="1" key="1">
    <citation type="submission" date="2021-01" db="EMBL/GenBank/DDBJ databases">
        <title>Lacisediminihabitans sp. nov. strain G11-30, isolated from Antarctic Soil.</title>
        <authorList>
            <person name="Li J."/>
        </authorList>
    </citation>
    <scope>NUCLEOTIDE SEQUENCE</scope>
    <source>
        <strain evidence="1">G11-30</strain>
    </source>
</reference>
<keyword evidence="2" id="KW-1185">Reference proteome</keyword>
<accession>A0A934SRJ9</accession>
<organism evidence="1 2">
    <name type="scientific">Lacisediminihabitans changchengi</name>
    <dbReference type="NCBI Taxonomy" id="2787634"/>
    <lineage>
        <taxon>Bacteria</taxon>
        <taxon>Bacillati</taxon>
        <taxon>Actinomycetota</taxon>
        <taxon>Actinomycetes</taxon>
        <taxon>Micrococcales</taxon>
        <taxon>Microbacteriaceae</taxon>
        <taxon>Lacisediminihabitans</taxon>
    </lineage>
</organism>